<sequence length="199" mass="22513">MTTIDDQAEWGKKDRAEIRPDRIRFRHECATDTSVIRHAHAGHWRAPPGVDLPSALLAQLLDQQHRLQEHHIATVHPDADRRMILYDGMAVGRICLVRDARHWLVVDLALVAEAQGHGIGRIVLNRLMDEAIPARAAILLDVARDNVRAQALYRRAGFGPVGKDSCTHFRWIWHPPAADYLPHLRSDATHPTMADRGNR</sequence>
<name>A0ABR5YC25_9SPHN</name>
<evidence type="ECO:0000313" key="3">
    <source>
        <dbReference type="Proteomes" id="UP000076609"/>
    </source>
</evidence>
<dbReference type="PROSITE" id="PS51186">
    <property type="entry name" value="GNAT"/>
    <property type="match status" value="1"/>
</dbReference>
<organism evidence="2 3">
    <name type="scientific">Sphingomonas hankookensis</name>
    <dbReference type="NCBI Taxonomy" id="563996"/>
    <lineage>
        <taxon>Bacteria</taxon>
        <taxon>Pseudomonadati</taxon>
        <taxon>Pseudomonadota</taxon>
        <taxon>Alphaproteobacteria</taxon>
        <taxon>Sphingomonadales</taxon>
        <taxon>Sphingomonadaceae</taxon>
        <taxon>Sphingomonas</taxon>
    </lineage>
</organism>
<accession>A0ABR5YC25</accession>
<keyword evidence="3" id="KW-1185">Reference proteome</keyword>
<gene>
    <name evidence="2" type="ORF">AVT10_16990</name>
</gene>
<feature type="domain" description="N-acetyltransferase" evidence="1">
    <location>
        <begin position="23"/>
        <end position="186"/>
    </location>
</feature>
<dbReference type="RefSeq" id="WP_066691632.1">
    <property type="nucleotide sequence ID" value="NZ_CP117025.1"/>
</dbReference>
<dbReference type="InterPro" id="IPR000182">
    <property type="entry name" value="GNAT_dom"/>
</dbReference>
<dbReference type="Gene3D" id="3.40.630.30">
    <property type="match status" value="1"/>
</dbReference>
<protein>
    <recommendedName>
        <fullName evidence="1">N-acetyltransferase domain-containing protein</fullName>
    </recommendedName>
</protein>
<dbReference type="Proteomes" id="UP000076609">
    <property type="component" value="Unassembled WGS sequence"/>
</dbReference>
<comment type="caution">
    <text evidence="2">The sequence shown here is derived from an EMBL/GenBank/DDBJ whole genome shotgun (WGS) entry which is preliminary data.</text>
</comment>
<dbReference type="InterPro" id="IPR016181">
    <property type="entry name" value="Acyl_CoA_acyltransferase"/>
</dbReference>
<dbReference type="Pfam" id="PF00583">
    <property type="entry name" value="Acetyltransf_1"/>
    <property type="match status" value="1"/>
</dbReference>
<evidence type="ECO:0000313" key="2">
    <source>
        <dbReference type="EMBL" id="KZE11870.1"/>
    </source>
</evidence>
<dbReference type="SUPFAM" id="SSF55729">
    <property type="entry name" value="Acyl-CoA N-acyltransferases (Nat)"/>
    <property type="match status" value="1"/>
</dbReference>
<proteinExistence type="predicted"/>
<dbReference type="CDD" id="cd04301">
    <property type="entry name" value="NAT_SF"/>
    <property type="match status" value="1"/>
</dbReference>
<dbReference type="EMBL" id="LQQO01000033">
    <property type="protein sequence ID" value="KZE11870.1"/>
    <property type="molecule type" value="Genomic_DNA"/>
</dbReference>
<evidence type="ECO:0000259" key="1">
    <source>
        <dbReference type="PROSITE" id="PS51186"/>
    </source>
</evidence>
<reference evidence="3" key="1">
    <citation type="submission" date="2016-01" db="EMBL/GenBank/DDBJ databases">
        <title>Draft genome of Chromobacterium sp. F49.</title>
        <authorList>
            <person name="Hong K.W."/>
        </authorList>
    </citation>
    <scope>NUCLEOTIDE SEQUENCE [LARGE SCALE GENOMIC DNA]</scope>
    <source>
        <strain evidence="3">CN3</strain>
    </source>
</reference>